<gene>
    <name evidence="1" type="ORF">A2943_03240</name>
</gene>
<dbReference type="Proteomes" id="UP000176185">
    <property type="component" value="Unassembled WGS sequence"/>
</dbReference>
<dbReference type="EMBL" id="MEWX01000015">
    <property type="protein sequence ID" value="OGC80642.1"/>
    <property type="molecule type" value="Genomic_DNA"/>
</dbReference>
<evidence type="ECO:0000313" key="2">
    <source>
        <dbReference type="Proteomes" id="UP000176185"/>
    </source>
</evidence>
<dbReference type="AlphaFoldDB" id="A0A1F4XG49"/>
<sequence length="75" mass="8135">MEGLALRATRDQMPAWHVGARAVLVSWVVTARAGYRRSEGRGGECRRRAPKLILYKLSPTDADAGRAAQTLEGVG</sequence>
<evidence type="ECO:0000313" key="1">
    <source>
        <dbReference type="EMBL" id="OGC80642.1"/>
    </source>
</evidence>
<name>A0A1F4XG49_9BACT</name>
<reference evidence="1 2" key="1">
    <citation type="journal article" date="2016" name="Nat. Commun.">
        <title>Thousands of microbial genomes shed light on interconnected biogeochemical processes in an aquifer system.</title>
        <authorList>
            <person name="Anantharaman K."/>
            <person name="Brown C.T."/>
            <person name="Hug L.A."/>
            <person name="Sharon I."/>
            <person name="Castelle C.J."/>
            <person name="Probst A.J."/>
            <person name="Thomas B.C."/>
            <person name="Singh A."/>
            <person name="Wilkins M.J."/>
            <person name="Karaoz U."/>
            <person name="Brodie E.L."/>
            <person name="Williams K.H."/>
            <person name="Hubbard S.S."/>
            <person name="Banfield J.F."/>
        </authorList>
    </citation>
    <scope>NUCLEOTIDE SEQUENCE [LARGE SCALE GENOMIC DNA]</scope>
</reference>
<organism evidence="1 2">
    <name type="scientific">Candidatus Adlerbacteria bacterium RIFCSPLOWO2_01_FULL_51_16</name>
    <dbReference type="NCBI Taxonomy" id="1797243"/>
    <lineage>
        <taxon>Bacteria</taxon>
        <taxon>Candidatus Adleribacteriota</taxon>
    </lineage>
</organism>
<proteinExistence type="predicted"/>
<dbReference type="STRING" id="1797243.A2943_03240"/>
<accession>A0A1F4XG49</accession>
<protein>
    <submittedName>
        <fullName evidence="1">Uncharacterized protein</fullName>
    </submittedName>
</protein>
<comment type="caution">
    <text evidence="1">The sequence shown here is derived from an EMBL/GenBank/DDBJ whole genome shotgun (WGS) entry which is preliminary data.</text>
</comment>